<dbReference type="InterPro" id="IPR001123">
    <property type="entry name" value="LeuE-type"/>
</dbReference>
<feature type="transmembrane region" description="Helical" evidence="6">
    <location>
        <begin position="20"/>
        <end position="43"/>
    </location>
</feature>
<dbReference type="KEGG" id="nah:F5544_14215"/>
<gene>
    <name evidence="7" type="ORF">F5544_14215</name>
</gene>
<feature type="transmembrane region" description="Helical" evidence="6">
    <location>
        <begin position="84"/>
        <end position="103"/>
    </location>
</feature>
<reference evidence="7 8" key="1">
    <citation type="journal article" date="2019" name="ACS Chem. Biol.">
        <title>Identification and Mobilization of a Cryptic Antibiotic Biosynthesis Gene Locus from a Human-Pathogenic Nocardia Isolate.</title>
        <authorList>
            <person name="Herisse M."/>
            <person name="Ishida K."/>
            <person name="Porter J.L."/>
            <person name="Howden B."/>
            <person name="Hertweck C."/>
            <person name="Stinear T.P."/>
            <person name="Pidot S.J."/>
        </authorList>
    </citation>
    <scope>NUCLEOTIDE SEQUENCE [LARGE SCALE GENOMIC DNA]</scope>
    <source>
        <strain evidence="7 8">AUSMDU00012717</strain>
    </source>
</reference>
<dbReference type="PANTHER" id="PTHR30086">
    <property type="entry name" value="ARGININE EXPORTER PROTEIN ARGO"/>
    <property type="match status" value="1"/>
</dbReference>
<protein>
    <submittedName>
        <fullName evidence="7">LysE family translocator</fullName>
    </submittedName>
</protein>
<evidence type="ECO:0000256" key="4">
    <source>
        <dbReference type="ARBA" id="ARBA00022989"/>
    </source>
</evidence>
<accession>A0A6G9YC66</accession>
<dbReference type="Proteomes" id="UP000503540">
    <property type="component" value="Chromosome"/>
</dbReference>
<keyword evidence="4 6" id="KW-1133">Transmembrane helix</keyword>
<evidence type="ECO:0000256" key="3">
    <source>
        <dbReference type="ARBA" id="ARBA00022692"/>
    </source>
</evidence>
<dbReference type="Pfam" id="PF01810">
    <property type="entry name" value="LysE"/>
    <property type="match status" value="1"/>
</dbReference>
<organism evidence="7 8">
    <name type="scientific">Nocardia arthritidis</name>
    <dbReference type="NCBI Taxonomy" id="228602"/>
    <lineage>
        <taxon>Bacteria</taxon>
        <taxon>Bacillati</taxon>
        <taxon>Actinomycetota</taxon>
        <taxon>Actinomycetes</taxon>
        <taxon>Mycobacteriales</taxon>
        <taxon>Nocardiaceae</taxon>
        <taxon>Nocardia</taxon>
    </lineage>
</organism>
<keyword evidence="8" id="KW-1185">Reference proteome</keyword>
<feature type="transmembrane region" description="Helical" evidence="6">
    <location>
        <begin position="201"/>
        <end position="221"/>
    </location>
</feature>
<evidence type="ECO:0000313" key="7">
    <source>
        <dbReference type="EMBL" id="QIS10730.1"/>
    </source>
</evidence>
<dbReference type="GO" id="GO:0005886">
    <property type="term" value="C:plasma membrane"/>
    <property type="evidence" value="ECO:0007669"/>
    <property type="project" value="UniProtKB-SubCell"/>
</dbReference>
<evidence type="ECO:0000313" key="8">
    <source>
        <dbReference type="Proteomes" id="UP000503540"/>
    </source>
</evidence>
<dbReference type="EMBL" id="CP046172">
    <property type="protein sequence ID" value="QIS10730.1"/>
    <property type="molecule type" value="Genomic_DNA"/>
</dbReference>
<dbReference type="PANTHER" id="PTHR30086:SF20">
    <property type="entry name" value="ARGININE EXPORTER PROTEIN ARGO-RELATED"/>
    <property type="match status" value="1"/>
</dbReference>
<dbReference type="AlphaFoldDB" id="A0A6G9YC66"/>
<keyword evidence="3 6" id="KW-0812">Transmembrane</keyword>
<sequence length="225" mass="23019">MRFDHPVGRGYAAGVVPVSHAAAFALAAFIIIVIPGPNVLFAIGRALALGRRSAILSVAGTVAGSLVPLLAVALGLGAVLTASAALFLIVKIAGAAYLIYLGIATIRHRKKLVAALSAEVPDADAKRVLRQGFVVGATNPKTMVFFGAVLPQFTAPESGSLPAQLLVLGLIFLVIQALSDGLWALLAATARTWFARSPRRLEAIGSTGGLMIIGVGTSVAFSGTN</sequence>
<evidence type="ECO:0000256" key="6">
    <source>
        <dbReference type="SAM" id="Phobius"/>
    </source>
</evidence>
<feature type="transmembrane region" description="Helical" evidence="6">
    <location>
        <begin position="55"/>
        <end position="78"/>
    </location>
</feature>
<feature type="transmembrane region" description="Helical" evidence="6">
    <location>
        <begin position="133"/>
        <end position="153"/>
    </location>
</feature>
<name>A0A6G9YC66_9NOCA</name>
<keyword evidence="2" id="KW-1003">Cell membrane</keyword>
<feature type="transmembrane region" description="Helical" evidence="6">
    <location>
        <begin position="165"/>
        <end position="189"/>
    </location>
</feature>
<dbReference type="GO" id="GO:0015171">
    <property type="term" value="F:amino acid transmembrane transporter activity"/>
    <property type="evidence" value="ECO:0007669"/>
    <property type="project" value="TreeGrafter"/>
</dbReference>
<proteinExistence type="predicted"/>
<evidence type="ECO:0000256" key="2">
    <source>
        <dbReference type="ARBA" id="ARBA00022475"/>
    </source>
</evidence>
<evidence type="ECO:0000256" key="1">
    <source>
        <dbReference type="ARBA" id="ARBA00004651"/>
    </source>
</evidence>
<keyword evidence="5 6" id="KW-0472">Membrane</keyword>
<comment type="subcellular location">
    <subcellularLocation>
        <location evidence="1">Cell membrane</location>
        <topology evidence="1">Multi-pass membrane protein</topology>
    </subcellularLocation>
</comment>
<dbReference type="PIRSF" id="PIRSF006324">
    <property type="entry name" value="LeuE"/>
    <property type="match status" value="1"/>
</dbReference>
<evidence type="ECO:0000256" key="5">
    <source>
        <dbReference type="ARBA" id="ARBA00023136"/>
    </source>
</evidence>